<evidence type="ECO:0000256" key="1">
    <source>
        <dbReference type="ARBA" id="ARBA00000681"/>
    </source>
</evidence>
<evidence type="ECO:0000313" key="20">
    <source>
        <dbReference type="Proteomes" id="UP000716446"/>
    </source>
</evidence>
<dbReference type="InterPro" id="IPR013319">
    <property type="entry name" value="GH11/12"/>
</dbReference>
<dbReference type="PANTHER" id="PTHR46828:SF2">
    <property type="entry name" value="ENDO-1,4-BETA-XYLANASE A-RELATED"/>
    <property type="match status" value="1"/>
</dbReference>
<keyword evidence="12 13" id="KW-0624">Polysaccharide degradation</keyword>
<keyword evidence="9 13" id="KW-0378">Hydrolase</keyword>
<evidence type="ECO:0000256" key="7">
    <source>
        <dbReference type="ARBA" id="ARBA00022651"/>
    </source>
</evidence>
<evidence type="ECO:0000256" key="12">
    <source>
        <dbReference type="ARBA" id="ARBA00023326"/>
    </source>
</evidence>
<feature type="non-terminal residue" evidence="19">
    <location>
        <position position="1"/>
    </location>
</feature>
<dbReference type="AlphaFoldDB" id="A0A9N8JM67"/>
<evidence type="ECO:0000256" key="8">
    <source>
        <dbReference type="ARBA" id="ARBA00022729"/>
    </source>
</evidence>
<name>A0A9N8JM67_9PEZI</name>
<keyword evidence="8 16" id="KW-0732">Signal</keyword>
<dbReference type="InterPro" id="IPR018208">
    <property type="entry name" value="GH11_AS_1"/>
</dbReference>
<reference evidence="19" key="1">
    <citation type="submission" date="2020-06" db="EMBL/GenBank/DDBJ databases">
        <authorList>
            <person name="Onetto C."/>
        </authorList>
    </citation>
    <scope>NUCLEOTIDE SEQUENCE</scope>
</reference>
<dbReference type="GO" id="GO:0045493">
    <property type="term" value="P:xylan catabolic process"/>
    <property type="evidence" value="ECO:0007669"/>
    <property type="project" value="UniProtKB-UniRule"/>
</dbReference>
<dbReference type="PROSITE" id="PS51164">
    <property type="entry name" value="CBM1_2"/>
    <property type="match status" value="1"/>
</dbReference>
<keyword evidence="6" id="KW-0964">Secreted</keyword>
<feature type="chain" id="PRO_5040248571" description="Endo-1,4-beta-xylanase" evidence="16">
    <location>
        <begin position="17"/>
        <end position="291"/>
    </location>
</feature>
<keyword evidence="10 13" id="KW-0119">Carbohydrate metabolism</keyword>
<organism evidence="19 20">
    <name type="scientific">Aureobasidium vineae</name>
    <dbReference type="NCBI Taxonomy" id="2773715"/>
    <lineage>
        <taxon>Eukaryota</taxon>
        <taxon>Fungi</taxon>
        <taxon>Dikarya</taxon>
        <taxon>Ascomycota</taxon>
        <taxon>Pezizomycotina</taxon>
        <taxon>Dothideomycetes</taxon>
        <taxon>Dothideomycetidae</taxon>
        <taxon>Dothideales</taxon>
        <taxon>Saccotheciaceae</taxon>
        <taxon>Aureobasidium</taxon>
    </lineage>
</organism>
<dbReference type="PROSITE" id="PS51761">
    <property type="entry name" value="GH11_3"/>
    <property type="match status" value="1"/>
</dbReference>
<evidence type="ECO:0000256" key="15">
    <source>
        <dbReference type="SAM" id="MobiDB-lite"/>
    </source>
</evidence>
<keyword evidence="11 13" id="KW-0326">Glycosidase</keyword>
<keyword evidence="20" id="KW-1185">Reference proteome</keyword>
<feature type="signal peptide" evidence="16">
    <location>
        <begin position="1"/>
        <end position="16"/>
    </location>
</feature>
<feature type="domain" description="CBM1" evidence="17">
    <location>
        <begin position="253"/>
        <end position="288"/>
    </location>
</feature>
<dbReference type="GO" id="GO:0005576">
    <property type="term" value="C:extracellular region"/>
    <property type="evidence" value="ECO:0007669"/>
    <property type="project" value="UniProtKB-SubCell"/>
</dbReference>
<dbReference type="GO" id="GO:0031176">
    <property type="term" value="F:endo-1,4-beta-xylanase activity"/>
    <property type="evidence" value="ECO:0007669"/>
    <property type="project" value="UniProtKB-UniRule"/>
</dbReference>
<dbReference type="EMBL" id="CAIJEN010000009">
    <property type="protein sequence ID" value="CAD0090491.1"/>
    <property type="molecule type" value="Genomic_DNA"/>
</dbReference>
<dbReference type="SMART" id="SM00236">
    <property type="entry name" value="fCBD"/>
    <property type="match status" value="1"/>
</dbReference>
<gene>
    <name evidence="19" type="ORF">AWRI4619_LOCUS6334</name>
</gene>
<dbReference type="Pfam" id="PF00457">
    <property type="entry name" value="Glyco_hydro_11"/>
    <property type="match status" value="1"/>
</dbReference>
<evidence type="ECO:0000259" key="17">
    <source>
        <dbReference type="PROSITE" id="PS51164"/>
    </source>
</evidence>
<evidence type="ECO:0000256" key="9">
    <source>
        <dbReference type="ARBA" id="ARBA00022801"/>
    </source>
</evidence>
<dbReference type="SUPFAM" id="SSF49899">
    <property type="entry name" value="Concanavalin A-like lectins/glucanases"/>
    <property type="match status" value="1"/>
</dbReference>
<sequence length="291" mass="30057">MKFTAIVAAIAGVAMAAPAAELPAAELEKRATPINYVQNYNGNLANFKYNQGAGTYTANWNHPGDFVVGLGWTKGSARSITFSGSYSTDSSSYYAVYGWLNNPLTEYYVVENYSYDPCSTGTQVGTVTSDGSSYKICTHTQVNQPSISGTKTFGQFFSVRQSKRTSGTVTMSNHFNAWAQHGFKAGDYNYQVFAVEAFGGTGSANVKVSGYTGTGSGAGSGSTTTSAPAQGPTTVTSAPPSTTTTSSGGSSGGSIQVWGQCGGPGAAAGSCVSGTKCVTLNQYYSQCQPAS</sequence>
<dbReference type="PANTHER" id="PTHR46828">
    <property type="entry name" value="ENDO-1,4-BETA-XYLANASE A-RELATED"/>
    <property type="match status" value="1"/>
</dbReference>
<comment type="caution">
    <text evidence="19">The sequence shown here is derived from an EMBL/GenBank/DDBJ whole genome shotgun (WGS) entry which is preliminary data.</text>
</comment>
<dbReference type="EC" id="3.2.1.8" evidence="5 13"/>
<keyword evidence="7 13" id="KW-0858">Xylan degradation</keyword>
<dbReference type="SUPFAM" id="SSF57180">
    <property type="entry name" value="Cellulose-binding domain"/>
    <property type="match status" value="1"/>
</dbReference>
<dbReference type="FunFam" id="2.60.120.180:FF:000002">
    <property type="entry name" value="Endo-1,4-beta-xylanase A"/>
    <property type="match status" value="1"/>
</dbReference>
<feature type="active site" description="Proton donor" evidence="13">
    <location>
        <position position="196"/>
    </location>
</feature>
<dbReference type="InterPro" id="IPR000254">
    <property type="entry name" value="CBD"/>
</dbReference>
<comment type="subcellular location">
    <subcellularLocation>
        <location evidence="2">Secreted</location>
    </subcellularLocation>
</comment>
<evidence type="ECO:0000259" key="18">
    <source>
        <dbReference type="PROSITE" id="PS51761"/>
    </source>
</evidence>
<dbReference type="InterPro" id="IPR035971">
    <property type="entry name" value="CBD_sf"/>
</dbReference>
<dbReference type="Gene3D" id="2.60.120.180">
    <property type="match status" value="1"/>
</dbReference>
<dbReference type="InterPro" id="IPR001137">
    <property type="entry name" value="Glyco_hydro_11"/>
</dbReference>
<evidence type="ECO:0000256" key="3">
    <source>
        <dbReference type="ARBA" id="ARBA00004851"/>
    </source>
</evidence>
<evidence type="ECO:0000256" key="4">
    <source>
        <dbReference type="ARBA" id="ARBA00007792"/>
    </source>
</evidence>
<feature type="compositionally biased region" description="Low complexity" evidence="15">
    <location>
        <begin position="221"/>
        <end position="248"/>
    </location>
</feature>
<feature type="region of interest" description="Disordered" evidence="15">
    <location>
        <begin position="215"/>
        <end position="251"/>
    </location>
</feature>
<dbReference type="InterPro" id="IPR013320">
    <property type="entry name" value="ConA-like_dom_sf"/>
</dbReference>
<feature type="domain" description="GH11" evidence="18">
    <location>
        <begin position="23"/>
        <end position="209"/>
    </location>
</feature>
<evidence type="ECO:0000313" key="19">
    <source>
        <dbReference type="EMBL" id="CAD0090491.1"/>
    </source>
</evidence>
<evidence type="ECO:0000256" key="11">
    <source>
        <dbReference type="ARBA" id="ARBA00023295"/>
    </source>
</evidence>
<accession>A0A9N8JM67</accession>
<evidence type="ECO:0000256" key="2">
    <source>
        <dbReference type="ARBA" id="ARBA00004613"/>
    </source>
</evidence>
<comment type="catalytic activity">
    <reaction evidence="1 13 14">
        <text>Endohydrolysis of (1-&gt;4)-beta-D-xylosidic linkages in xylans.</text>
        <dbReference type="EC" id="3.2.1.8"/>
    </reaction>
</comment>
<dbReference type="PRINTS" id="PR00911">
    <property type="entry name" value="GLHYDRLASE11"/>
</dbReference>
<feature type="active site" description="Nucleophile" evidence="13">
    <location>
        <position position="106"/>
    </location>
</feature>
<dbReference type="GO" id="GO:0030248">
    <property type="term" value="F:cellulose binding"/>
    <property type="evidence" value="ECO:0007669"/>
    <property type="project" value="InterPro"/>
</dbReference>
<evidence type="ECO:0000256" key="10">
    <source>
        <dbReference type="ARBA" id="ARBA00023277"/>
    </source>
</evidence>
<evidence type="ECO:0000256" key="14">
    <source>
        <dbReference type="RuleBase" id="RU362015"/>
    </source>
</evidence>
<dbReference type="PROSITE" id="PS00776">
    <property type="entry name" value="GH11_1"/>
    <property type="match status" value="1"/>
</dbReference>
<evidence type="ECO:0000256" key="5">
    <source>
        <dbReference type="ARBA" id="ARBA00012590"/>
    </source>
</evidence>
<evidence type="ECO:0000256" key="6">
    <source>
        <dbReference type="ARBA" id="ARBA00022525"/>
    </source>
</evidence>
<evidence type="ECO:0000256" key="13">
    <source>
        <dbReference type="PROSITE-ProRule" id="PRU01097"/>
    </source>
</evidence>
<proteinExistence type="inferred from homology"/>
<evidence type="ECO:0000256" key="16">
    <source>
        <dbReference type="SAM" id="SignalP"/>
    </source>
</evidence>
<dbReference type="Proteomes" id="UP000716446">
    <property type="component" value="Unassembled WGS sequence"/>
</dbReference>
<dbReference type="InterPro" id="IPR033123">
    <property type="entry name" value="GH11_dom"/>
</dbReference>
<protein>
    <recommendedName>
        <fullName evidence="5 13">Endo-1,4-beta-xylanase</fullName>
        <ecNumber evidence="5 13">3.2.1.8</ecNumber>
    </recommendedName>
</protein>
<dbReference type="Pfam" id="PF00734">
    <property type="entry name" value="CBM_1"/>
    <property type="match status" value="1"/>
</dbReference>
<comment type="similarity">
    <text evidence="4 13 14">Belongs to the glycosyl hydrolase 11 (cellulase G) family.</text>
</comment>
<comment type="pathway">
    <text evidence="3 13 14">Glycan degradation; xylan degradation.</text>
</comment>